<protein>
    <submittedName>
        <fullName evidence="1">LysE family translocator</fullName>
    </submittedName>
</protein>
<gene>
    <name evidence="1" type="ORF">K4L44_07515</name>
</gene>
<name>A0AC61NIV7_9BACT</name>
<sequence length="208" mass="23394">MYLELLLKGAIIGLCASVPLGPIGVLCVQKTINKNRKAGFYAGLGAASSDTIYAIIAGFSLSYIIDLIRTHEVMFRFFGAIILIVLGWHIFQSDPSSDVQKFKKKTASYWQDYFFTFLLTFSNPLAILIFFSIFARFQMVISLDEPLVALFLIGGIFIGAMSWWYILTSVVNMFRHKFNMKNLKLGNRIAGSVIIVFAIVTLLAFWFA</sequence>
<evidence type="ECO:0000313" key="1">
    <source>
        <dbReference type="EMBL" id="QZE15670.1"/>
    </source>
</evidence>
<evidence type="ECO:0000313" key="2">
    <source>
        <dbReference type="Proteomes" id="UP000826212"/>
    </source>
</evidence>
<dbReference type="Proteomes" id="UP000826212">
    <property type="component" value="Chromosome"/>
</dbReference>
<proteinExistence type="predicted"/>
<dbReference type="EMBL" id="CP081303">
    <property type="protein sequence ID" value="QZE15670.1"/>
    <property type="molecule type" value="Genomic_DNA"/>
</dbReference>
<reference evidence="1" key="1">
    <citation type="submission" date="2021-08" db="EMBL/GenBank/DDBJ databases">
        <title>Novel anaerobic bacterium isolated from sea squirt in East Sea, Republic of Korea.</title>
        <authorList>
            <person name="Nguyen T.H."/>
            <person name="Li Z."/>
            <person name="Lee Y.-J."/>
            <person name="Ko J."/>
            <person name="Kim S.-G."/>
        </authorList>
    </citation>
    <scope>NUCLEOTIDE SEQUENCE</scope>
    <source>
        <strain evidence="1">KCTC 25031</strain>
    </source>
</reference>
<keyword evidence="2" id="KW-1185">Reference proteome</keyword>
<accession>A0AC61NIV7</accession>
<organism evidence="1 2">
    <name type="scientific">Halosquirtibacter laminarini</name>
    <dbReference type="NCBI Taxonomy" id="3374600"/>
    <lineage>
        <taxon>Bacteria</taxon>
        <taxon>Pseudomonadati</taxon>
        <taxon>Bacteroidota</taxon>
        <taxon>Bacteroidia</taxon>
        <taxon>Marinilabiliales</taxon>
        <taxon>Prolixibacteraceae</taxon>
        <taxon>Halosquirtibacter</taxon>
    </lineage>
</organism>